<protein>
    <submittedName>
        <fullName evidence="3">Uncharacterized protein</fullName>
    </submittedName>
</protein>
<dbReference type="OrthoDB" id="1324955at2759"/>
<feature type="region of interest" description="Disordered" evidence="2">
    <location>
        <begin position="1"/>
        <end position="91"/>
    </location>
</feature>
<keyword evidence="1" id="KW-0175">Coiled coil</keyword>
<dbReference type="Proteomes" id="UP001152484">
    <property type="component" value="Unassembled WGS sequence"/>
</dbReference>
<evidence type="ECO:0000256" key="2">
    <source>
        <dbReference type="SAM" id="MobiDB-lite"/>
    </source>
</evidence>
<organism evidence="3 4">
    <name type="scientific">Cuscuta europaea</name>
    <name type="common">European dodder</name>
    <dbReference type="NCBI Taxonomy" id="41803"/>
    <lineage>
        <taxon>Eukaryota</taxon>
        <taxon>Viridiplantae</taxon>
        <taxon>Streptophyta</taxon>
        <taxon>Embryophyta</taxon>
        <taxon>Tracheophyta</taxon>
        <taxon>Spermatophyta</taxon>
        <taxon>Magnoliopsida</taxon>
        <taxon>eudicotyledons</taxon>
        <taxon>Gunneridae</taxon>
        <taxon>Pentapetalae</taxon>
        <taxon>asterids</taxon>
        <taxon>lamiids</taxon>
        <taxon>Solanales</taxon>
        <taxon>Convolvulaceae</taxon>
        <taxon>Cuscuteae</taxon>
        <taxon>Cuscuta</taxon>
        <taxon>Cuscuta subgen. Cuscuta</taxon>
    </lineage>
</organism>
<dbReference type="AlphaFoldDB" id="A0A9P0YGB8"/>
<reference evidence="3" key="1">
    <citation type="submission" date="2022-07" db="EMBL/GenBank/DDBJ databases">
        <authorList>
            <person name="Macas J."/>
            <person name="Novak P."/>
            <person name="Neumann P."/>
        </authorList>
    </citation>
    <scope>NUCLEOTIDE SEQUENCE</scope>
</reference>
<accession>A0A9P0YGB8</accession>
<evidence type="ECO:0000313" key="4">
    <source>
        <dbReference type="Proteomes" id="UP001152484"/>
    </source>
</evidence>
<evidence type="ECO:0000256" key="1">
    <source>
        <dbReference type="SAM" id="Coils"/>
    </source>
</evidence>
<evidence type="ECO:0000313" key="3">
    <source>
        <dbReference type="EMBL" id="CAH9050213.1"/>
    </source>
</evidence>
<name>A0A9P0YGB8_CUSEU</name>
<feature type="compositionally biased region" description="Basic and acidic residues" evidence="2">
    <location>
        <begin position="27"/>
        <end position="51"/>
    </location>
</feature>
<keyword evidence="4" id="KW-1185">Reference proteome</keyword>
<gene>
    <name evidence="3" type="ORF">CEURO_LOCUS27</name>
</gene>
<comment type="caution">
    <text evidence="3">The sequence shown here is derived from an EMBL/GenBank/DDBJ whole genome shotgun (WGS) entry which is preliminary data.</text>
</comment>
<sequence>MVPQARATPSSSRADASKGKQIVGEDQGQKRPKAEPTGDERPPKKSRHGEGSSKAVVVLDGSDTEATSLPKPPPVTSLGKGSSDPPLSGSEDSFSDIIEFSGLGPRAESKRLFGQTASSIWCSLGLKLPRDLVARDSAVDLHECGLSTLNKAAIYFCKARFAYEAQERASAQVRCEADDLVKKAKERLHKMQHDLNAALGLAKGSTSLQETVRKQTEELQLLRAKMVAVEKSDVQLRQVGMDGAVPVFEADVSKIKEAGAIEFQKSRAYVDAVNVRVKERLAQSFGEFLAKSSDALKDGIELVSGTSAGQEFLAELADDAFAKGMIGLLAGNLPALQCYLPTPFDPESAGFNASFVEAYGEALKDKCQVKDGAPLAG</sequence>
<feature type="coiled-coil region" evidence="1">
    <location>
        <begin position="205"/>
        <end position="232"/>
    </location>
</feature>
<dbReference type="EMBL" id="CAMAPE010000001">
    <property type="protein sequence ID" value="CAH9050213.1"/>
    <property type="molecule type" value="Genomic_DNA"/>
</dbReference>
<proteinExistence type="predicted"/>